<feature type="non-terminal residue" evidence="1">
    <location>
        <position position="1"/>
    </location>
</feature>
<reference evidence="1 2" key="1">
    <citation type="submission" date="2013-09" db="EMBL/GenBank/DDBJ databases">
        <title>Corchorus capsularis genome sequencing.</title>
        <authorList>
            <person name="Alam M."/>
            <person name="Haque M.S."/>
            <person name="Islam M.S."/>
            <person name="Emdad E.M."/>
            <person name="Islam M.M."/>
            <person name="Ahmed B."/>
            <person name="Halim A."/>
            <person name="Hossen Q.M.M."/>
            <person name="Hossain M.Z."/>
            <person name="Ahmed R."/>
            <person name="Khan M.M."/>
            <person name="Islam R."/>
            <person name="Rashid M.M."/>
            <person name="Khan S.A."/>
            <person name="Rahman M.S."/>
            <person name="Alam M."/>
        </authorList>
    </citation>
    <scope>NUCLEOTIDE SEQUENCE [LARGE SCALE GENOMIC DNA]</scope>
    <source>
        <strain evidence="2">cv. CVL-1</strain>
        <tissue evidence="1">Whole seedling</tissue>
    </source>
</reference>
<gene>
    <name evidence="1" type="ORF">CCACVL1_01048</name>
</gene>
<accession>A0A1R3KRK3</accession>
<protein>
    <submittedName>
        <fullName evidence="1">Uncharacterized protein</fullName>
    </submittedName>
</protein>
<dbReference type="AlphaFoldDB" id="A0A1R3KRK3"/>
<evidence type="ECO:0000313" key="1">
    <source>
        <dbReference type="EMBL" id="OMP09700.1"/>
    </source>
</evidence>
<sequence length="89" mass="10275">LLRQDEALLSVKSKHPRAMVLCASEEQCDQLLQTFSMDIYLFALSLFFYHSWWYQDSIKLRCIIPSLAKRTPDNNFSVQSFLSALGSLV</sequence>
<name>A0A1R3KRK3_COCAP</name>
<comment type="caution">
    <text evidence="1">The sequence shown here is derived from an EMBL/GenBank/DDBJ whole genome shotgun (WGS) entry which is preliminary data.</text>
</comment>
<keyword evidence="2" id="KW-1185">Reference proteome</keyword>
<organism evidence="1 2">
    <name type="scientific">Corchorus capsularis</name>
    <name type="common">Jute</name>
    <dbReference type="NCBI Taxonomy" id="210143"/>
    <lineage>
        <taxon>Eukaryota</taxon>
        <taxon>Viridiplantae</taxon>
        <taxon>Streptophyta</taxon>
        <taxon>Embryophyta</taxon>
        <taxon>Tracheophyta</taxon>
        <taxon>Spermatophyta</taxon>
        <taxon>Magnoliopsida</taxon>
        <taxon>eudicotyledons</taxon>
        <taxon>Gunneridae</taxon>
        <taxon>Pentapetalae</taxon>
        <taxon>rosids</taxon>
        <taxon>malvids</taxon>
        <taxon>Malvales</taxon>
        <taxon>Malvaceae</taxon>
        <taxon>Grewioideae</taxon>
        <taxon>Apeibeae</taxon>
        <taxon>Corchorus</taxon>
    </lineage>
</organism>
<dbReference type="EMBL" id="AWWV01003074">
    <property type="protein sequence ID" value="OMP09700.1"/>
    <property type="molecule type" value="Genomic_DNA"/>
</dbReference>
<evidence type="ECO:0000313" key="2">
    <source>
        <dbReference type="Proteomes" id="UP000188268"/>
    </source>
</evidence>
<dbReference type="Gramene" id="OMP09700">
    <property type="protein sequence ID" value="OMP09700"/>
    <property type="gene ID" value="CCACVL1_01048"/>
</dbReference>
<dbReference type="Proteomes" id="UP000188268">
    <property type="component" value="Unassembled WGS sequence"/>
</dbReference>
<proteinExistence type="predicted"/>